<keyword evidence="1" id="KW-0472">Membrane</keyword>
<sequence>MDASIAAIIGTGVGAIGGLGGGVVSVLGQARSQRSQHANDRTRWRDEMRRAAYQDLITTTKALARELWRASDHLLDPESTPADWQSQYREVHEAWTHFSAATAAVTIAGPGHAADAAEDLRTAMREWEMIVTEWTKAAVGSGTGENAPLQERFTVAAKAKRGPDKAFQHAARYALATE</sequence>
<evidence type="ECO:0000313" key="2">
    <source>
        <dbReference type="EMBL" id="MBR7827939.1"/>
    </source>
</evidence>
<feature type="transmembrane region" description="Helical" evidence="1">
    <location>
        <begin position="6"/>
        <end position="27"/>
    </location>
</feature>
<dbReference type="RefSeq" id="WP_212519080.1">
    <property type="nucleotide sequence ID" value="NZ_JAGSOH010000045.1"/>
</dbReference>
<comment type="caution">
    <text evidence="2">The sequence shown here is derived from an EMBL/GenBank/DDBJ whole genome shotgun (WGS) entry which is preliminary data.</text>
</comment>
<keyword evidence="3" id="KW-1185">Reference proteome</keyword>
<name>A0A941II45_9ACTN</name>
<evidence type="ECO:0000256" key="1">
    <source>
        <dbReference type="SAM" id="Phobius"/>
    </source>
</evidence>
<protein>
    <submittedName>
        <fullName evidence="2">Uncharacterized protein</fullName>
    </submittedName>
</protein>
<keyword evidence="1" id="KW-0812">Transmembrane</keyword>
<gene>
    <name evidence="2" type="ORF">KDK95_16600</name>
</gene>
<dbReference type="Proteomes" id="UP000676325">
    <property type="component" value="Unassembled WGS sequence"/>
</dbReference>
<organism evidence="2 3">
    <name type="scientific">Actinospica acidithermotolerans</name>
    <dbReference type="NCBI Taxonomy" id="2828514"/>
    <lineage>
        <taxon>Bacteria</taxon>
        <taxon>Bacillati</taxon>
        <taxon>Actinomycetota</taxon>
        <taxon>Actinomycetes</taxon>
        <taxon>Catenulisporales</taxon>
        <taxon>Actinospicaceae</taxon>
        <taxon>Actinospica</taxon>
    </lineage>
</organism>
<keyword evidence="1" id="KW-1133">Transmembrane helix</keyword>
<proteinExistence type="predicted"/>
<reference evidence="2" key="1">
    <citation type="submission" date="2021-04" db="EMBL/GenBank/DDBJ databases">
        <title>Genome based classification of Actinospica acidithermotolerans sp. nov., an actinobacterium isolated from an Indonesian hot spring.</title>
        <authorList>
            <person name="Kusuma A.B."/>
            <person name="Putra K.E."/>
            <person name="Nafisah S."/>
            <person name="Loh J."/>
            <person name="Nouioui I."/>
            <person name="Goodfellow M."/>
        </authorList>
    </citation>
    <scope>NUCLEOTIDE SEQUENCE</scope>
    <source>
        <strain evidence="2">MGRD01-02</strain>
    </source>
</reference>
<dbReference type="EMBL" id="JAGSOH010000045">
    <property type="protein sequence ID" value="MBR7827939.1"/>
    <property type="molecule type" value="Genomic_DNA"/>
</dbReference>
<dbReference type="AlphaFoldDB" id="A0A941II45"/>
<accession>A0A941II45</accession>
<evidence type="ECO:0000313" key="3">
    <source>
        <dbReference type="Proteomes" id="UP000676325"/>
    </source>
</evidence>